<proteinExistence type="inferred from homology"/>
<gene>
    <name evidence="5" type="primary">istB</name>
    <name evidence="5" type="ORF">J5X90_05810</name>
</gene>
<evidence type="ECO:0000256" key="1">
    <source>
        <dbReference type="ARBA" id="ARBA00008059"/>
    </source>
</evidence>
<evidence type="ECO:0000256" key="3">
    <source>
        <dbReference type="ARBA" id="ARBA00022840"/>
    </source>
</evidence>
<dbReference type="Proteomes" id="UP000665025">
    <property type="component" value="Chromosome 1"/>
</dbReference>
<organism evidence="5 6">
    <name type="scientific">Pseudoalteromonas viridis</name>
    <dbReference type="NCBI Taxonomy" id="339617"/>
    <lineage>
        <taxon>Bacteria</taxon>
        <taxon>Pseudomonadati</taxon>
        <taxon>Pseudomonadota</taxon>
        <taxon>Gammaproteobacteria</taxon>
        <taxon>Alteromonadales</taxon>
        <taxon>Pseudoalteromonadaceae</taxon>
        <taxon>Pseudoalteromonas</taxon>
    </lineage>
</organism>
<dbReference type="InterPro" id="IPR002611">
    <property type="entry name" value="IstB_ATP-bd"/>
</dbReference>
<keyword evidence="3" id="KW-0067">ATP-binding</keyword>
<dbReference type="InterPro" id="IPR027417">
    <property type="entry name" value="P-loop_NTPase"/>
</dbReference>
<keyword evidence="6" id="KW-1185">Reference proteome</keyword>
<comment type="similarity">
    <text evidence="1">Belongs to the IS21/IS1162 putative ATP-binding protein family.</text>
</comment>
<evidence type="ECO:0000313" key="6">
    <source>
        <dbReference type="Proteomes" id="UP000665025"/>
    </source>
</evidence>
<dbReference type="SMART" id="SM00382">
    <property type="entry name" value="AAA"/>
    <property type="match status" value="1"/>
</dbReference>
<dbReference type="PIRSF" id="PIRSF003073">
    <property type="entry name" value="DNAC_TnpB_IstB"/>
    <property type="match status" value="1"/>
</dbReference>
<dbReference type="Gene3D" id="3.40.50.300">
    <property type="entry name" value="P-loop containing nucleotide triphosphate hydrolases"/>
    <property type="match status" value="1"/>
</dbReference>
<dbReference type="InterPro" id="IPR047661">
    <property type="entry name" value="IstB"/>
</dbReference>
<reference evidence="5 6" key="1">
    <citation type="submission" date="2021-03" db="EMBL/GenBank/DDBJ databases">
        <title>Complete Genome of Pseudoalteromonas viridis Strain BBR56, a new biocontrol bacterial candidate.</title>
        <authorList>
            <person name="Handayani D.P."/>
            <person name="Isnansetyo A."/>
            <person name="Istiqomah I."/>
            <person name="Jumina J."/>
        </authorList>
    </citation>
    <scope>NUCLEOTIDE SEQUENCE [LARGE SCALE GENOMIC DNA]</scope>
    <source>
        <strain evidence="5 6">BBR56</strain>
    </source>
</reference>
<dbReference type="NCBIfam" id="NF038214">
    <property type="entry name" value="IS21_help_AAA"/>
    <property type="match status" value="1"/>
</dbReference>
<evidence type="ECO:0000313" key="5">
    <source>
        <dbReference type="EMBL" id="QTL36554.1"/>
    </source>
</evidence>
<dbReference type="EMBL" id="CP072425">
    <property type="protein sequence ID" value="QTL36554.1"/>
    <property type="molecule type" value="Genomic_DNA"/>
</dbReference>
<evidence type="ECO:0000256" key="2">
    <source>
        <dbReference type="ARBA" id="ARBA00022741"/>
    </source>
</evidence>
<keyword evidence="2" id="KW-0547">Nucleotide-binding</keyword>
<dbReference type="SUPFAM" id="SSF52540">
    <property type="entry name" value="P-loop containing nucleoside triphosphate hydrolases"/>
    <property type="match status" value="1"/>
</dbReference>
<protein>
    <submittedName>
        <fullName evidence="5">IS21-like element helper ATPase IstB</fullName>
    </submittedName>
</protein>
<dbReference type="Pfam" id="PF01695">
    <property type="entry name" value="IstB_IS21"/>
    <property type="match status" value="1"/>
</dbReference>
<evidence type="ECO:0000259" key="4">
    <source>
        <dbReference type="SMART" id="SM00382"/>
    </source>
</evidence>
<dbReference type="InterPro" id="IPR003593">
    <property type="entry name" value="AAA+_ATPase"/>
</dbReference>
<dbReference type="CDD" id="cd00009">
    <property type="entry name" value="AAA"/>
    <property type="match status" value="1"/>
</dbReference>
<feature type="domain" description="AAA+ ATPase" evidence="4">
    <location>
        <begin position="100"/>
        <end position="235"/>
    </location>
</feature>
<dbReference type="PANTHER" id="PTHR30050">
    <property type="entry name" value="CHROMOSOMAL REPLICATION INITIATOR PROTEIN DNAA"/>
    <property type="match status" value="1"/>
</dbReference>
<dbReference type="PANTHER" id="PTHR30050:SF4">
    <property type="entry name" value="ATP-BINDING PROTEIN RV3427C IN INSERTION SEQUENCE-RELATED"/>
    <property type="match status" value="1"/>
</dbReference>
<name>A0ABX7V6P6_9GAMM</name>
<sequence>MSNEQTVYDNLKALRLHGVSEALQKVLLTPQMCEWPLLDTLAYLTNAEMQSRDVKKRERLKRDARLKQSYACVENIDYQANRGIDKGYLATLITCDWISQNQFLVITGPTGVGKSWLACALANQAINQMRSVHYYRSGLLFEEMAIAHRDGSLPKLRNKLSRYKVIILDDFGLSPMSDGNRHDLLDLVEDRVESGSFIITSQLPVEQWHEYIGEPTVADAIMDRIVHRAHIIQLHGESMRKLHSPLREGKS</sequence>
<dbReference type="RefSeq" id="WP_194866487.1">
    <property type="nucleotide sequence ID" value="NZ_CP072425.1"/>
</dbReference>
<accession>A0ABX7V6P6</accession>
<dbReference type="InterPro" id="IPR028350">
    <property type="entry name" value="DNAC/IstB-like"/>
</dbReference>